<dbReference type="EMBL" id="CM046397">
    <property type="protein sequence ID" value="KAI8535424.1"/>
    <property type="molecule type" value="Genomic_DNA"/>
</dbReference>
<proteinExistence type="predicted"/>
<reference evidence="1" key="1">
    <citation type="submission" date="2022-02" db="EMBL/GenBank/DDBJ databases">
        <title>Plant Genome Project.</title>
        <authorList>
            <person name="Zhang R.-G."/>
        </authorList>
    </citation>
    <scope>NUCLEOTIDE SEQUENCE</scope>
    <source>
        <strain evidence="1">AT1</strain>
    </source>
</reference>
<keyword evidence="2" id="KW-1185">Reference proteome</keyword>
<accession>A0ACC0M3E5</accession>
<gene>
    <name evidence="1" type="ORF">RHMOL_Rhmol10G0172700</name>
</gene>
<dbReference type="Proteomes" id="UP001062846">
    <property type="component" value="Chromosome 10"/>
</dbReference>
<organism evidence="1 2">
    <name type="scientific">Rhododendron molle</name>
    <name type="common">Chinese azalea</name>
    <name type="synonym">Azalea mollis</name>
    <dbReference type="NCBI Taxonomy" id="49168"/>
    <lineage>
        <taxon>Eukaryota</taxon>
        <taxon>Viridiplantae</taxon>
        <taxon>Streptophyta</taxon>
        <taxon>Embryophyta</taxon>
        <taxon>Tracheophyta</taxon>
        <taxon>Spermatophyta</taxon>
        <taxon>Magnoliopsida</taxon>
        <taxon>eudicotyledons</taxon>
        <taxon>Gunneridae</taxon>
        <taxon>Pentapetalae</taxon>
        <taxon>asterids</taxon>
        <taxon>Ericales</taxon>
        <taxon>Ericaceae</taxon>
        <taxon>Ericoideae</taxon>
        <taxon>Rhodoreae</taxon>
        <taxon>Rhododendron</taxon>
    </lineage>
</organism>
<evidence type="ECO:0000313" key="1">
    <source>
        <dbReference type="EMBL" id="KAI8535424.1"/>
    </source>
</evidence>
<protein>
    <submittedName>
        <fullName evidence="1">Uncharacterized protein</fullName>
    </submittedName>
</protein>
<evidence type="ECO:0000313" key="2">
    <source>
        <dbReference type="Proteomes" id="UP001062846"/>
    </source>
</evidence>
<comment type="caution">
    <text evidence="1">The sequence shown here is derived from an EMBL/GenBank/DDBJ whole genome shotgun (WGS) entry which is preliminary data.</text>
</comment>
<name>A0ACC0M3E5_RHOML</name>
<sequence length="147" mass="16704">MGFNLSPLQGYALPDHMTHFMKEDLVQEEPRILRERFFASTINRLVNSVMDPEYDPTLNILDEGLPHPVVLYSEEEDCSIMVTDLVPPTDLWDVDEIVDIQVGTEVWAINCSLVDGSLWDVPFITDPEPIVEVAAVKDLSFWDSLLL</sequence>